<reference evidence="2" key="1">
    <citation type="journal article" date="2019" name="PLoS Negl. Trop. Dis.">
        <title>Revisiting the worldwide diversity of Leptospira species in the environment.</title>
        <authorList>
            <person name="Vincent A.T."/>
            <person name="Schiettekatte O."/>
            <person name="Bourhy P."/>
            <person name="Veyrier F.J."/>
            <person name="Picardeau M."/>
        </authorList>
    </citation>
    <scope>NUCLEOTIDE SEQUENCE [LARGE SCALE GENOMIC DNA]</scope>
    <source>
        <strain evidence="2">201800278</strain>
    </source>
</reference>
<dbReference type="RefSeq" id="WP_135570607.1">
    <property type="nucleotide sequence ID" value="NZ_RQFN01000011.1"/>
</dbReference>
<proteinExistence type="predicted"/>
<dbReference type="EMBL" id="RQFO01000004">
    <property type="protein sequence ID" value="TGL06312.1"/>
    <property type="molecule type" value="Genomic_DNA"/>
</dbReference>
<protein>
    <recommendedName>
        <fullName evidence="3">Lipoprotein</fullName>
    </recommendedName>
</protein>
<sequence>MKASNKNILYVFLMLFLVSFAPNCVSVQGNYAFLSEKENKNSILEIIQSLEFLSYPLYANHALHYIIL</sequence>
<keyword evidence="2" id="KW-1185">Reference proteome</keyword>
<dbReference type="Proteomes" id="UP000297465">
    <property type="component" value="Unassembled WGS sequence"/>
</dbReference>
<organism evidence="1 2">
    <name type="scientific">Leptospira montravelensis</name>
    <dbReference type="NCBI Taxonomy" id="2484961"/>
    <lineage>
        <taxon>Bacteria</taxon>
        <taxon>Pseudomonadati</taxon>
        <taxon>Spirochaetota</taxon>
        <taxon>Spirochaetia</taxon>
        <taxon>Leptospirales</taxon>
        <taxon>Leptospiraceae</taxon>
        <taxon>Leptospira</taxon>
    </lineage>
</organism>
<evidence type="ECO:0000313" key="1">
    <source>
        <dbReference type="EMBL" id="TGL06312.1"/>
    </source>
</evidence>
<evidence type="ECO:0000313" key="2">
    <source>
        <dbReference type="Proteomes" id="UP000297465"/>
    </source>
</evidence>
<gene>
    <name evidence="1" type="ORF">EHQ31_06360</name>
</gene>
<comment type="caution">
    <text evidence="1">The sequence shown here is derived from an EMBL/GenBank/DDBJ whole genome shotgun (WGS) entry which is preliminary data.</text>
</comment>
<evidence type="ECO:0008006" key="3">
    <source>
        <dbReference type="Google" id="ProtNLM"/>
    </source>
</evidence>
<accession>A0ABY2LYV9</accession>
<name>A0ABY2LYV9_9LEPT</name>